<organism evidence="1 2">
    <name type="scientific">[Propionibacterium] namnetense SK182B-JCVI</name>
    <dbReference type="NCBI Taxonomy" id="1051006"/>
    <lineage>
        <taxon>Bacteria</taxon>
        <taxon>Bacillati</taxon>
        <taxon>Actinomycetota</taxon>
        <taxon>Actinomycetes</taxon>
        <taxon>Propionibacteriales</taxon>
        <taxon>Propionibacteriaceae</taxon>
        <taxon>Cutibacterium</taxon>
    </lineage>
</organism>
<dbReference type="Proteomes" id="UP000007832">
    <property type="component" value="Unassembled WGS sequence"/>
</dbReference>
<proteinExistence type="predicted"/>
<reference evidence="1 2" key="1">
    <citation type="submission" date="2011-07" db="EMBL/GenBank/DDBJ databases">
        <title>Genome Sequence of Propionibacterium acnes SK182B-JCVI.</title>
        <authorList>
            <person name="Durkin A.S."/>
            <person name="Madupu R."/>
            <person name="Hostetler J."/>
            <person name="Radune D."/>
            <person name="Torralba M."/>
            <person name="Methe B."/>
            <person name="Sutton G."/>
            <person name="Strausberg R.L."/>
            <person name="Nelson K.E."/>
        </authorList>
    </citation>
    <scope>NUCLEOTIDE SEQUENCE [LARGE SCALE GENOMIC DNA]</scope>
    <source>
        <strain evidence="1 2">SK182B-JCVI</strain>
    </source>
</reference>
<name>F9NST2_9ACTN</name>
<protein>
    <submittedName>
        <fullName evidence="1">Conserved domain protein</fullName>
    </submittedName>
</protein>
<comment type="caution">
    <text evidence="1">The sequence shown here is derived from an EMBL/GenBank/DDBJ whole genome shotgun (WGS) entry which is preliminary data.</text>
</comment>
<accession>F9NST2</accession>
<dbReference type="AlphaFoldDB" id="F9NST2"/>
<evidence type="ECO:0000313" key="2">
    <source>
        <dbReference type="Proteomes" id="UP000007832"/>
    </source>
</evidence>
<evidence type="ECO:0000313" key="1">
    <source>
        <dbReference type="EMBL" id="EGR98036.1"/>
    </source>
</evidence>
<gene>
    <name evidence="1" type="ORF">HMPREF1162_0096</name>
</gene>
<dbReference type="EMBL" id="AFUN01000007">
    <property type="protein sequence ID" value="EGR98036.1"/>
    <property type="molecule type" value="Genomic_DNA"/>
</dbReference>
<sequence>MLNLIVLGPRFQAGCASSLRMAAPSGYAVRRPAPMGASMSQQMLRVIYMKRA</sequence>